<evidence type="ECO:0000313" key="3">
    <source>
        <dbReference type="EMBL" id="AEL17840.1"/>
    </source>
</evidence>
<dbReference type="InterPro" id="IPR049304">
    <property type="entry name" value="Gly_rich_dom"/>
</dbReference>
<dbReference type="Pfam" id="PF21722">
    <property type="entry name" value="Gly_rich_2"/>
    <property type="match status" value="1"/>
</dbReference>
<proteinExistence type="predicted"/>
<accession>G1JV60</accession>
<feature type="domain" description="Glycine-rich" evidence="2">
    <location>
        <begin position="42"/>
        <end position="228"/>
    </location>
</feature>
<dbReference type="RefSeq" id="YP_009017141.1">
    <property type="nucleotide sequence ID" value="NC_023731.1"/>
</dbReference>
<protein>
    <recommendedName>
        <fullName evidence="2">Glycine-rich domain-containing protein</fullName>
    </recommendedName>
</protein>
<evidence type="ECO:0000256" key="1">
    <source>
        <dbReference type="SAM" id="MobiDB-lite"/>
    </source>
</evidence>
<feature type="region of interest" description="Disordered" evidence="1">
    <location>
        <begin position="176"/>
        <end position="216"/>
    </location>
</feature>
<feature type="compositionally biased region" description="Gly residues" evidence="1">
    <location>
        <begin position="196"/>
        <end position="216"/>
    </location>
</feature>
<dbReference type="OrthoDB" id="17155at10239"/>
<feature type="compositionally biased region" description="Polar residues" evidence="1">
    <location>
        <begin position="179"/>
        <end position="189"/>
    </location>
</feature>
<dbReference type="KEGG" id="vg:18565114"/>
<organism evidence="3 4">
    <name type="scientific">Mycobacterium phage Trixie</name>
    <dbReference type="NCBI Taxonomy" id="1071503"/>
    <lineage>
        <taxon>Viruses</taxon>
        <taxon>Duplodnaviria</taxon>
        <taxon>Heunggongvirae</taxon>
        <taxon>Uroviricota</taxon>
        <taxon>Caudoviricetes</taxon>
        <taxon>Fromanvirus</taxon>
        <taxon>Fromanvirus trixie</taxon>
    </lineage>
</organism>
<sequence length="228" mass="21732">MAIYLGSTALTTFRVGTETPDRIFLGNELVWPPFTATTMQFTSAGTFTIPANCRFIDVILLGAGGGGAGGNAVNGDGQGGKAGTWQTATIKRGVDIGWSVTQITVGIGVGGAGGSGGASSGSGSGGGQTYVVATGFSLLANGGAGGVGSNPAGGNTTFGQGVTPIVFNGLQYVGGGQSGADNNPDNATNGAPGNPPGGGGEGGGGVPFIGTPGRGGVGGNGSAWLRAY</sequence>
<evidence type="ECO:0000259" key="2">
    <source>
        <dbReference type="Pfam" id="PF21722"/>
    </source>
</evidence>
<reference evidence="3 4" key="1">
    <citation type="journal article" date="2012" name="J. Virol.">
        <title>Complete Genome Sequences of 138 Mycobacteriophages.</title>
        <authorList>
            <consortium name="the Science Education Alliance Phage Hunters Advancing Genomics and Evolutionary Science Program"/>
            <consortium name="the KwaZulu-Natal Research Institute for Tuberculosis and HIV Mycobacterial Genetics Course Students"/>
            <consortium name="the Phage Hunters Integrating Research and Education Program"/>
            <person name="Hatfull G.F."/>
        </authorList>
    </citation>
    <scope>NUCLEOTIDE SEQUENCE [LARGE SCALE GENOMIC DNA]</scope>
</reference>
<dbReference type="Proteomes" id="UP000008902">
    <property type="component" value="Segment"/>
</dbReference>
<keyword evidence="4" id="KW-1185">Reference proteome</keyword>
<dbReference type="EMBL" id="JN408461">
    <property type="protein sequence ID" value="AEL17840.1"/>
    <property type="molecule type" value="Genomic_DNA"/>
</dbReference>
<evidence type="ECO:0000313" key="4">
    <source>
        <dbReference type="Proteomes" id="UP000008902"/>
    </source>
</evidence>
<dbReference type="GeneID" id="18565114"/>
<gene>
    <name evidence="3" type="primary">8</name>
    <name evidence="3" type="ORF">TRIXIE_8</name>
</gene>
<name>G1JV60_9CAUD</name>